<feature type="signal peptide" evidence="1">
    <location>
        <begin position="1"/>
        <end position="19"/>
    </location>
</feature>
<dbReference type="Pfam" id="PF19040">
    <property type="entry name" value="SGNH"/>
    <property type="match status" value="1"/>
</dbReference>
<sequence>MGSTILIGVLLLFAVCSHASITPCRLPSFELNPTSPTNAKQFPRLDNVTDDMTVDDAERMNRDWSVNDAKYMVASTCQYEGERIPYGWCRHKGLKASGKYKLAFIGNSYVSNHATMLYQECADKANSMLQGSAYGCEPLYPSDKDPECIANFTDFEVHIRDEKPDYAFILTRYISIGDPFPAGVTTFDEDPIYQTMKEQMLKFISNIKYKLYIMDAFPRVNQPMVHQIGRLMKEKEDPVKIDKEQRHPTKDKYTKMNGKLFAGKIPDQLQISEMMKKSGKKSVELLKIDIEGGEFTGLEPFIKEYPVCQIFVEIHGTPAKHLEMLQTIAKYKFRIFNVDLNPFCRHCCEYSFINEKCMEQFDVTPLDIMIP</sequence>
<dbReference type="OrthoDB" id="5815019at2759"/>
<proteinExistence type="predicted"/>
<dbReference type="Proteomes" id="UP000008068">
    <property type="component" value="Unassembled WGS sequence"/>
</dbReference>
<organism evidence="5">
    <name type="scientific">Caenorhabditis brenneri</name>
    <name type="common">Nematode worm</name>
    <dbReference type="NCBI Taxonomy" id="135651"/>
    <lineage>
        <taxon>Eukaryota</taxon>
        <taxon>Metazoa</taxon>
        <taxon>Ecdysozoa</taxon>
        <taxon>Nematoda</taxon>
        <taxon>Chromadorea</taxon>
        <taxon>Rhabditida</taxon>
        <taxon>Rhabditina</taxon>
        <taxon>Rhabditomorpha</taxon>
        <taxon>Rhabditoidea</taxon>
        <taxon>Rhabditidae</taxon>
        <taxon>Peloderinae</taxon>
        <taxon>Caenorhabditis</taxon>
    </lineage>
</organism>
<dbReference type="STRING" id="135651.G0MRM7"/>
<feature type="domain" description="SGNH" evidence="3">
    <location>
        <begin position="77"/>
        <end position="231"/>
    </location>
</feature>
<dbReference type="EMBL" id="GL379809">
    <property type="protein sequence ID" value="EGT42678.1"/>
    <property type="molecule type" value="Genomic_DNA"/>
</dbReference>
<dbReference type="InterPro" id="IPR050879">
    <property type="entry name" value="Acyltransferase_3"/>
</dbReference>
<accession>G0MRM7</accession>
<dbReference type="HOGENOM" id="CLU_746452_0_0_1"/>
<dbReference type="InterPro" id="IPR043968">
    <property type="entry name" value="SGNH"/>
</dbReference>
<evidence type="ECO:0000313" key="4">
    <source>
        <dbReference type="EMBL" id="EGT42678.1"/>
    </source>
</evidence>
<gene>
    <name evidence="4" type="ORF">CAEBREN_06063</name>
</gene>
<dbReference type="Pfam" id="PF05050">
    <property type="entry name" value="Methyltransf_21"/>
    <property type="match status" value="1"/>
</dbReference>
<reference evidence="5" key="1">
    <citation type="submission" date="2011-07" db="EMBL/GenBank/DDBJ databases">
        <authorList>
            <consortium name="Caenorhabditis brenneri Sequencing and Analysis Consortium"/>
            <person name="Wilson R.K."/>
        </authorList>
    </citation>
    <scope>NUCLEOTIDE SEQUENCE [LARGE SCALE GENOMIC DNA]</scope>
    <source>
        <strain evidence="5">PB2801</strain>
    </source>
</reference>
<dbReference type="AlphaFoldDB" id="G0MRM7"/>
<dbReference type="PANTHER" id="PTHR23028:SF127">
    <property type="entry name" value="ACYL_TRANSF_3 DOMAIN-CONTAINING PROTEIN-RELATED"/>
    <property type="match status" value="1"/>
</dbReference>
<evidence type="ECO:0000313" key="5">
    <source>
        <dbReference type="Proteomes" id="UP000008068"/>
    </source>
</evidence>
<feature type="domain" description="Methyltransferase FkbM" evidence="2">
    <location>
        <begin position="243"/>
        <end position="335"/>
    </location>
</feature>
<keyword evidence="1" id="KW-0732">Signal</keyword>
<keyword evidence="5" id="KW-1185">Reference proteome</keyword>
<evidence type="ECO:0000259" key="2">
    <source>
        <dbReference type="Pfam" id="PF05050"/>
    </source>
</evidence>
<dbReference type="GO" id="GO:0000271">
    <property type="term" value="P:polysaccharide biosynthetic process"/>
    <property type="evidence" value="ECO:0007669"/>
    <property type="project" value="TreeGrafter"/>
</dbReference>
<protein>
    <recommendedName>
        <fullName evidence="6">Methyltransferase FkbM domain-containing protein</fullName>
    </recommendedName>
</protein>
<feature type="chain" id="PRO_5003403473" description="Methyltransferase FkbM domain-containing protein" evidence="1">
    <location>
        <begin position="20"/>
        <end position="371"/>
    </location>
</feature>
<dbReference type="PANTHER" id="PTHR23028">
    <property type="entry name" value="ACETYLTRANSFERASE"/>
    <property type="match status" value="1"/>
</dbReference>
<evidence type="ECO:0008006" key="6">
    <source>
        <dbReference type="Google" id="ProtNLM"/>
    </source>
</evidence>
<dbReference type="InterPro" id="IPR006342">
    <property type="entry name" value="FkbM_mtfrase"/>
</dbReference>
<dbReference type="InParanoid" id="G0MRM7"/>
<evidence type="ECO:0000259" key="3">
    <source>
        <dbReference type="Pfam" id="PF19040"/>
    </source>
</evidence>
<dbReference type="eggNOG" id="ENOG502SGA9">
    <property type="taxonomic scope" value="Eukaryota"/>
</dbReference>
<name>G0MRM7_CAEBE</name>
<dbReference type="GO" id="GO:0016020">
    <property type="term" value="C:membrane"/>
    <property type="evidence" value="ECO:0007669"/>
    <property type="project" value="TreeGrafter"/>
</dbReference>
<evidence type="ECO:0000256" key="1">
    <source>
        <dbReference type="SAM" id="SignalP"/>
    </source>
</evidence>